<evidence type="ECO:0000256" key="3">
    <source>
        <dbReference type="ARBA" id="ARBA00022606"/>
    </source>
</evidence>
<dbReference type="GO" id="GO:0004984">
    <property type="term" value="F:olfactory receptor activity"/>
    <property type="evidence" value="ECO:0007669"/>
    <property type="project" value="InterPro"/>
</dbReference>
<evidence type="ECO:0000256" key="1">
    <source>
        <dbReference type="ARBA" id="ARBA00004651"/>
    </source>
</evidence>
<dbReference type="PANTHER" id="PTHR21137:SF35">
    <property type="entry name" value="ODORANT RECEPTOR 19A-RELATED"/>
    <property type="match status" value="1"/>
</dbReference>
<keyword evidence="7" id="KW-0472">Membrane</keyword>
<comment type="subcellular location">
    <subcellularLocation>
        <location evidence="1">Cell membrane</location>
        <topology evidence="1">Multi-pass membrane protein</topology>
    </subcellularLocation>
</comment>
<keyword evidence="2" id="KW-1003">Cell membrane</keyword>
<sequence>MYLPTPAFQIFIYCWCGHEIMEEGLSVSRAAYSSGWVGAGRRVSRGVRVLMCRAQRPLLLTAGKLYPVNRLTFVSLINASYTFYALLRQMRDR</sequence>
<reference evidence="10" key="1">
    <citation type="submission" date="2018-04" db="EMBL/GenBank/DDBJ databases">
        <title>Identification and expression profiles of candidate chemosensory membrane proteins in the band-winged grasshopper, Oedaleus asiaticus.</title>
        <authorList>
            <person name="Zhou Y."/>
            <person name="Pang B."/>
        </authorList>
    </citation>
    <scope>NUCLEOTIDE SEQUENCE</scope>
</reference>
<proteinExistence type="evidence at transcript level"/>
<dbReference type="GO" id="GO:0007165">
    <property type="term" value="P:signal transduction"/>
    <property type="evidence" value="ECO:0007669"/>
    <property type="project" value="UniProtKB-KW"/>
</dbReference>
<accession>A0A410HX19</accession>
<keyword evidence="9" id="KW-0807">Transducer</keyword>
<dbReference type="PANTHER" id="PTHR21137">
    <property type="entry name" value="ODORANT RECEPTOR"/>
    <property type="match status" value="1"/>
</dbReference>
<keyword evidence="8 10" id="KW-0675">Receptor</keyword>
<evidence type="ECO:0000256" key="6">
    <source>
        <dbReference type="ARBA" id="ARBA00022989"/>
    </source>
</evidence>
<evidence type="ECO:0000256" key="8">
    <source>
        <dbReference type="ARBA" id="ARBA00023170"/>
    </source>
</evidence>
<keyword evidence="6" id="KW-1133">Transmembrane helix</keyword>
<dbReference type="GO" id="GO:0005549">
    <property type="term" value="F:odorant binding"/>
    <property type="evidence" value="ECO:0007669"/>
    <property type="project" value="InterPro"/>
</dbReference>
<dbReference type="AlphaFoldDB" id="A0A410HX19"/>
<evidence type="ECO:0000256" key="7">
    <source>
        <dbReference type="ARBA" id="ARBA00023136"/>
    </source>
</evidence>
<evidence type="ECO:0000256" key="4">
    <source>
        <dbReference type="ARBA" id="ARBA00022692"/>
    </source>
</evidence>
<evidence type="ECO:0000256" key="2">
    <source>
        <dbReference type="ARBA" id="ARBA00022475"/>
    </source>
</evidence>
<evidence type="ECO:0000313" key="10">
    <source>
        <dbReference type="EMBL" id="QAB43902.1"/>
    </source>
</evidence>
<dbReference type="GO" id="GO:0005886">
    <property type="term" value="C:plasma membrane"/>
    <property type="evidence" value="ECO:0007669"/>
    <property type="project" value="UniProtKB-SubCell"/>
</dbReference>
<keyword evidence="5" id="KW-0552">Olfaction</keyword>
<keyword evidence="3" id="KW-0716">Sensory transduction</keyword>
<evidence type="ECO:0000256" key="5">
    <source>
        <dbReference type="ARBA" id="ARBA00022725"/>
    </source>
</evidence>
<protein>
    <submittedName>
        <fullName evidence="10">Olfactory receptor OR23</fullName>
    </submittedName>
</protein>
<organism evidence="10">
    <name type="scientific">Oedaleus asiaticus</name>
    <dbReference type="NCBI Taxonomy" id="244712"/>
    <lineage>
        <taxon>Eukaryota</taxon>
        <taxon>Metazoa</taxon>
        <taxon>Ecdysozoa</taxon>
        <taxon>Arthropoda</taxon>
        <taxon>Hexapoda</taxon>
        <taxon>Insecta</taxon>
        <taxon>Pterygota</taxon>
        <taxon>Neoptera</taxon>
        <taxon>Polyneoptera</taxon>
        <taxon>Orthoptera</taxon>
        <taxon>Caelifera</taxon>
        <taxon>Acrididea</taxon>
        <taxon>Acridomorpha</taxon>
        <taxon>Acridoidea</taxon>
        <taxon>Acrididae</taxon>
        <taxon>Oedipodinae</taxon>
        <taxon>Oedaleus</taxon>
    </lineage>
</organism>
<dbReference type="EMBL" id="MH196295">
    <property type="protein sequence ID" value="QAB43902.1"/>
    <property type="molecule type" value="mRNA"/>
</dbReference>
<dbReference type="Pfam" id="PF02949">
    <property type="entry name" value="7tm_6"/>
    <property type="match status" value="1"/>
</dbReference>
<evidence type="ECO:0000256" key="9">
    <source>
        <dbReference type="ARBA" id="ARBA00023224"/>
    </source>
</evidence>
<keyword evidence="4" id="KW-0812">Transmembrane</keyword>
<name>A0A410HX19_9ORTH</name>
<dbReference type="InterPro" id="IPR004117">
    <property type="entry name" value="7tm6_olfct_rcpt"/>
</dbReference>